<keyword evidence="2" id="KW-0479">Metal-binding</keyword>
<dbReference type="InterPro" id="IPR032416">
    <property type="entry name" value="Peptidase_M24_C"/>
</dbReference>
<evidence type="ECO:0000256" key="3">
    <source>
        <dbReference type="ARBA" id="ARBA00022801"/>
    </source>
</evidence>
<dbReference type="InterPro" id="IPR029149">
    <property type="entry name" value="Creatin/AminoP/Spt16_N"/>
</dbReference>
<dbReference type="InterPro" id="IPR000994">
    <property type="entry name" value="Pept_M24"/>
</dbReference>
<dbReference type="Pfam" id="PF01321">
    <property type="entry name" value="Creatinase_N"/>
    <property type="match status" value="1"/>
</dbReference>
<evidence type="ECO:0000313" key="7">
    <source>
        <dbReference type="EMBL" id="SHG93027.1"/>
    </source>
</evidence>
<evidence type="ECO:0000256" key="1">
    <source>
        <dbReference type="ARBA" id="ARBA00008766"/>
    </source>
</evidence>
<evidence type="ECO:0000259" key="6">
    <source>
        <dbReference type="Pfam" id="PF16188"/>
    </source>
</evidence>
<dbReference type="GO" id="GO:0046872">
    <property type="term" value="F:metal ion binding"/>
    <property type="evidence" value="ECO:0007669"/>
    <property type="project" value="UniProtKB-KW"/>
</dbReference>
<dbReference type="GO" id="GO:0005737">
    <property type="term" value="C:cytoplasm"/>
    <property type="evidence" value="ECO:0007669"/>
    <property type="project" value="UniProtKB-ARBA"/>
</dbReference>
<feature type="domain" description="Peptidase M24" evidence="4">
    <location>
        <begin position="303"/>
        <end position="513"/>
    </location>
</feature>
<dbReference type="SUPFAM" id="SSF53092">
    <property type="entry name" value="Creatinase/prolidase N-terminal domain"/>
    <property type="match status" value="1"/>
</dbReference>
<dbReference type="Gene3D" id="3.40.350.10">
    <property type="entry name" value="Creatinase/prolidase N-terminal domain"/>
    <property type="match status" value="2"/>
</dbReference>
<accession>A0A1M5NU64</accession>
<proteinExistence type="inferred from homology"/>
<dbReference type="RefSeq" id="WP_073182715.1">
    <property type="nucleotide sequence ID" value="NZ_FQXI01000001.1"/>
</dbReference>
<dbReference type="STRING" id="1120995.SAMN02745245_00068"/>
<dbReference type="CDD" id="cd01085">
    <property type="entry name" value="APP"/>
    <property type="match status" value="1"/>
</dbReference>
<dbReference type="InterPro" id="IPR033740">
    <property type="entry name" value="Pept_M24B"/>
</dbReference>
<name>A0A1M5NU64_9FIRM</name>
<evidence type="ECO:0000313" key="8">
    <source>
        <dbReference type="Proteomes" id="UP000184032"/>
    </source>
</evidence>
<comment type="similarity">
    <text evidence="1">Belongs to the peptidase M24B family.</text>
</comment>
<dbReference type="Pfam" id="PF16188">
    <property type="entry name" value="Peptidase_M24_C"/>
    <property type="match status" value="1"/>
</dbReference>
<keyword evidence="7" id="KW-0031">Aminopeptidase</keyword>
<dbReference type="PANTHER" id="PTHR43763:SF6">
    <property type="entry name" value="XAA-PRO AMINOPEPTIDASE 1"/>
    <property type="match status" value="1"/>
</dbReference>
<dbReference type="PANTHER" id="PTHR43763">
    <property type="entry name" value="XAA-PRO AMINOPEPTIDASE 1"/>
    <property type="match status" value="1"/>
</dbReference>
<keyword evidence="8" id="KW-1185">Reference proteome</keyword>
<dbReference type="InterPro" id="IPR050422">
    <property type="entry name" value="X-Pro_aminopeptidase_P"/>
</dbReference>
<protein>
    <submittedName>
        <fullName evidence="7">Xaa-Pro aminopeptidase</fullName>
    </submittedName>
</protein>
<dbReference type="InterPro" id="IPR000587">
    <property type="entry name" value="Creatinase_N"/>
</dbReference>
<feature type="domain" description="Peptidase M24 C-terminal" evidence="6">
    <location>
        <begin position="526"/>
        <end position="585"/>
    </location>
</feature>
<dbReference type="OrthoDB" id="9806388at2"/>
<dbReference type="SUPFAM" id="SSF55920">
    <property type="entry name" value="Creatinase/aminopeptidase"/>
    <property type="match status" value="1"/>
</dbReference>
<dbReference type="Pfam" id="PF00557">
    <property type="entry name" value="Peptidase_M24"/>
    <property type="match status" value="1"/>
</dbReference>
<sequence>MKLKKLRDKMINNSIDFYIVPTFDPHGSEYIPENYKEREFITDFSGSAGVAIISLSEAYLWTDGRYFIQAEEQIKNTGFTLMKMGFSGVPSYTEWIGNTVEKNQTIGLDLECFPQESYEKLKSSLRFKNINIKNINLIKEIWEDRPLPPKGKVYIYEDKYAGKTSKEKLLEVRREMKNMKSEITIISSLEDIAWLFNIRGSDIKYTPLVMSYAIIEEDRALLFVDLEKISNDVKNYLESFCELYNYSDIFNYVEKYENTSIYVDKNKLNNKLFNCIDKSNEIISGNNLTEKLKSIKNSTELANIEKAYIKDGVALTKFIFWIKRTIKNKGITEYEAELKLREFRKLSKDYIYDSFDTISAYEKNAAMMHYHASEENSSTVKNSGFLLVDSGAQYLEGTTDITRTISMGNLSSEEIRDFTYVLKSHLMLATCVFLKGTTGKALDSIARYNVWKNRTDYKSGTGHGIGCFLSVHEAPPSISPRALESPMEVGMIVSNEPGIYREGKYGIRTENILKVVYDEKVDDDIFYKFNTISFAPIDIDAIDVNLLEDYEINALNSYHREVYNKISDYLTDEERKWLFEVTKNISK</sequence>
<dbReference type="InterPro" id="IPR036005">
    <property type="entry name" value="Creatinase/aminopeptidase-like"/>
</dbReference>
<dbReference type="Gene3D" id="3.90.230.10">
    <property type="entry name" value="Creatinase/methionine aminopeptidase superfamily"/>
    <property type="match status" value="1"/>
</dbReference>
<dbReference type="GO" id="GO:0070006">
    <property type="term" value="F:metalloaminopeptidase activity"/>
    <property type="evidence" value="ECO:0007669"/>
    <property type="project" value="InterPro"/>
</dbReference>
<dbReference type="EMBL" id="FQXI01000001">
    <property type="protein sequence ID" value="SHG93027.1"/>
    <property type="molecule type" value="Genomic_DNA"/>
</dbReference>
<organism evidence="7 8">
    <name type="scientific">Anaerosphaera aminiphila DSM 21120</name>
    <dbReference type="NCBI Taxonomy" id="1120995"/>
    <lineage>
        <taxon>Bacteria</taxon>
        <taxon>Bacillati</taxon>
        <taxon>Bacillota</taxon>
        <taxon>Tissierellia</taxon>
        <taxon>Tissierellales</taxon>
        <taxon>Peptoniphilaceae</taxon>
        <taxon>Anaerosphaera</taxon>
    </lineage>
</organism>
<evidence type="ECO:0000256" key="2">
    <source>
        <dbReference type="ARBA" id="ARBA00022723"/>
    </source>
</evidence>
<gene>
    <name evidence="7" type="ORF">SAMN02745245_00068</name>
</gene>
<dbReference type="FunFam" id="3.40.350.10:FF:000003">
    <property type="entry name" value="Xaa-pro aminopeptidase P"/>
    <property type="match status" value="1"/>
</dbReference>
<feature type="domain" description="Creatinase N-terminal" evidence="5">
    <location>
        <begin position="3"/>
        <end position="128"/>
    </location>
</feature>
<keyword evidence="3" id="KW-0378">Hydrolase</keyword>
<reference evidence="7 8" key="1">
    <citation type="submission" date="2016-11" db="EMBL/GenBank/DDBJ databases">
        <authorList>
            <person name="Jaros S."/>
            <person name="Januszkiewicz K."/>
            <person name="Wedrychowicz H."/>
        </authorList>
    </citation>
    <scope>NUCLEOTIDE SEQUENCE [LARGE SCALE GENOMIC DNA]</scope>
    <source>
        <strain evidence="7 8">DSM 21120</strain>
    </source>
</reference>
<evidence type="ECO:0000259" key="5">
    <source>
        <dbReference type="Pfam" id="PF01321"/>
    </source>
</evidence>
<keyword evidence="7" id="KW-0645">Protease</keyword>
<dbReference type="Proteomes" id="UP000184032">
    <property type="component" value="Unassembled WGS sequence"/>
</dbReference>
<dbReference type="AlphaFoldDB" id="A0A1M5NU64"/>
<dbReference type="FunFam" id="3.90.230.10:FF:000009">
    <property type="entry name" value="xaa-Pro aminopeptidase 2"/>
    <property type="match status" value="1"/>
</dbReference>
<evidence type="ECO:0000259" key="4">
    <source>
        <dbReference type="Pfam" id="PF00557"/>
    </source>
</evidence>
<dbReference type="Pfam" id="PF16189">
    <property type="entry name" value="Creatinase_N_2"/>
    <property type="match status" value="1"/>
</dbReference>